<feature type="compositionally biased region" description="Basic and acidic residues" evidence="1">
    <location>
        <begin position="195"/>
        <end position="209"/>
    </location>
</feature>
<feature type="compositionally biased region" description="Basic and acidic residues" evidence="1">
    <location>
        <begin position="255"/>
        <end position="273"/>
    </location>
</feature>
<feature type="compositionally biased region" description="Basic and acidic residues" evidence="1">
    <location>
        <begin position="1"/>
        <end position="22"/>
    </location>
</feature>
<feature type="region of interest" description="Disordered" evidence="1">
    <location>
        <begin position="127"/>
        <end position="146"/>
    </location>
</feature>
<accession>A0ABR3XEZ2</accession>
<dbReference type="EMBL" id="JAWRVE010000022">
    <property type="protein sequence ID" value="KAL1874518.1"/>
    <property type="molecule type" value="Genomic_DNA"/>
</dbReference>
<sequence>MRLFSRDDAAKARRKQELDEQQKKKKIEPTPYVHMPTHALSDSLLSVPHAYKTTDKQRLKEAHKHRLEKETSALASGVDKNATDVPAKYWQGQPLPGFFKAPSATSLAESAITDAWKGKKFEMPTVLKAKQDSRTPTDEGYASGLSRNSTGAYLLEQQIGPSDSSSAVKTNRDRHAQAAHEGEGDEVERLRRKLRELERKQQGSQKEQDLTGPPSPTKPNGPFGVPSNPLVTSGPNLVPGKNVGVASGIENRSSTADDLKGLDSEQPNRRKSEAAPSTSVSVRDVDVWDAVDCYDWAIHCDRLRATEKTAKMPEASDLHGAPRPKPEYEACYASLDEFFSDSASAPTARSQDIKMPKASESESSHATKSVKRSRQRRNSRPPSITPSESSVADFDFGFRLATKSGRQSTAPTPGNCPSEPQRQESKAVAKKDHASDTLISF</sequence>
<feature type="compositionally biased region" description="Basic and acidic residues" evidence="1">
    <location>
        <begin position="421"/>
        <end position="435"/>
    </location>
</feature>
<feature type="compositionally biased region" description="Basic and acidic residues" evidence="1">
    <location>
        <begin position="170"/>
        <end position="182"/>
    </location>
</feature>
<proteinExistence type="predicted"/>
<comment type="caution">
    <text evidence="2">The sequence shown here is derived from an EMBL/GenBank/DDBJ whole genome shotgun (WGS) entry which is preliminary data.</text>
</comment>
<feature type="compositionally biased region" description="Basic and acidic residues" evidence="1">
    <location>
        <begin position="351"/>
        <end position="365"/>
    </location>
</feature>
<keyword evidence="3" id="KW-1185">Reference proteome</keyword>
<feature type="compositionally biased region" description="Basic residues" evidence="1">
    <location>
        <begin position="368"/>
        <end position="379"/>
    </location>
</feature>
<protein>
    <submittedName>
        <fullName evidence="2">Uncharacterized protein</fullName>
    </submittedName>
</protein>
<gene>
    <name evidence="2" type="ORF">Daus18300_003537</name>
</gene>
<feature type="region of interest" description="Disordered" evidence="1">
    <location>
        <begin position="1"/>
        <end position="35"/>
    </location>
</feature>
<feature type="compositionally biased region" description="Polar residues" evidence="1">
    <location>
        <begin position="160"/>
        <end position="169"/>
    </location>
</feature>
<organism evidence="2 3">
    <name type="scientific">Diaporthe australafricana</name>
    <dbReference type="NCBI Taxonomy" id="127596"/>
    <lineage>
        <taxon>Eukaryota</taxon>
        <taxon>Fungi</taxon>
        <taxon>Dikarya</taxon>
        <taxon>Ascomycota</taxon>
        <taxon>Pezizomycotina</taxon>
        <taxon>Sordariomycetes</taxon>
        <taxon>Sordariomycetidae</taxon>
        <taxon>Diaporthales</taxon>
        <taxon>Diaporthaceae</taxon>
        <taxon>Diaporthe</taxon>
    </lineage>
</organism>
<feature type="region of interest" description="Disordered" evidence="1">
    <location>
        <begin position="160"/>
        <end position="282"/>
    </location>
</feature>
<feature type="region of interest" description="Disordered" evidence="1">
    <location>
        <begin position="342"/>
        <end position="441"/>
    </location>
</feature>
<evidence type="ECO:0000313" key="2">
    <source>
        <dbReference type="EMBL" id="KAL1874518.1"/>
    </source>
</evidence>
<reference evidence="2 3" key="1">
    <citation type="journal article" date="2024" name="IMA Fungus">
        <title>IMA Genome - F19 : A genome assembly and annotation guide to empower mycologists, including annotated draft genome sequences of Ceratocystis pirilliformis, Diaporthe australafricana, Fusarium ophioides, Paecilomyces lecythidis, and Sporothrix stenoceras.</title>
        <authorList>
            <person name="Aylward J."/>
            <person name="Wilson A.M."/>
            <person name="Visagie C.M."/>
            <person name="Spraker J."/>
            <person name="Barnes I."/>
            <person name="Buitendag C."/>
            <person name="Ceriani C."/>
            <person name="Del Mar Angel L."/>
            <person name="du Plessis D."/>
            <person name="Fuchs T."/>
            <person name="Gasser K."/>
            <person name="Kramer D."/>
            <person name="Li W."/>
            <person name="Munsamy K."/>
            <person name="Piso A."/>
            <person name="Price J.L."/>
            <person name="Sonnekus B."/>
            <person name="Thomas C."/>
            <person name="van der Nest A."/>
            <person name="van Dijk A."/>
            <person name="van Heerden A."/>
            <person name="van Vuuren N."/>
            <person name="Yilmaz N."/>
            <person name="Duong T.A."/>
            <person name="van der Merwe N.A."/>
            <person name="Wingfield M.J."/>
            <person name="Wingfield B.D."/>
        </authorList>
    </citation>
    <scope>NUCLEOTIDE SEQUENCE [LARGE SCALE GENOMIC DNA]</scope>
    <source>
        <strain evidence="2 3">CMW 18300</strain>
    </source>
</reference>
<evidence type="ECO:0000313" key="3">
    <source>
        <dbReference type="Proteomes" id="UP001583177"/>
    </source>
</evidence>
<name>A0ABR3XEZ2_9PEZI</name>
<dbReference type="Proteomes" id="UP001583177">
    <property type="component" value="Unassembled WGS sequence"/>
</dbReference>
<evidence type="ECO:0000256" key="1">
    <source>
        <dbReference type="SAM" id="MobiDB-lite"/>
    </source>
</evidence>